<comment type="caution">
    <text evidence="1">The sequence shown here is derived from an EMBL/GenBank/DDBJ whole genome shotgun (WGS) entry which is preliminary data.</text>
</comment>
<dbReference type="AlphaFoldDB" id="A0ABC8JBS7"/>
<dbReference type="Proteomes" id="UP001642260">
    <property type="component" value="Unassembled WGS sequence"/>
</dbReference>
<accession>A0ABC8JBS7</accession>
<evidence type="ECO:0000313" key="2">
    <source>
        <dbReference type="Proteomes" id="UP001642260"/>
    </source>
</evidence>
<organism evidence="1 2">
    <name type="scientific">Eruca vesicaria subsp. sativa</name>
    <name type="common">Garden rocket</name>
    <name type="synonym">Eruca sativa</name>
    <dbReference type="NCBI Taxonomy" id="29727"/>
    <lineage>
        <taxon>Eukaryota</taxon>
        <taxon>Viridiplantae</taxon>
        <taxon>Streptophyta</taxon>
        <taxon>Embryophyta</taxon>
        <taxon>Tracheophyta</taxon>
        <taxon>Spermatophyta</taxon>
        <taxon>Magnoliopsida</taxon>
        <taxon>eudicotyledons</taxon>
        <taxon>Gunneridae</taxon>
        <taxon>Pentapetalae</taxon>
        <taxon>rosids</taxon>
        <taxon>malvids</taxon>
        <taxon>Brassicales</taxon>
        <taxon>Brassicaceae</taxon>
        <taxon>Brassiceae</taxon>
        <taxon>Eruca</taxon>
    </lineage>
</organism>
<sequence>MSSSFLKTCLMFGLRESEGEQQDIATSKYLRTHSSLTSPLLLRISGRYRSDNLCSITPFLMKSELCIPQMQKHQECLVLSLGLRGDVNRNQRLEARNSRSEERSWISDCRGLLVYASYCEDNQELRLFQ</sequence>
<keyword evidence="2" id="KW-1185">Reference proteome</keyword>
<dbReference type="EMBL" id="CAKOAT010075154">
    <property type="protein sequence ID" value="CAH8312674.1"/>
    <property type="molecule type" value="Genomic_DNA"/>
</dbReference>
<proteinExistence type="predicted"/>
<gene>
    <name evidence="1" type="ORF">ERUC_LOCUS6269</name>
</gene>
<evidence type="ECO:0000313" key="1">
    <source>
        <dbReference type="EMBL" id="CAH8312674.1"/>
    </source>
</evidence>
<protein>
    <submittedName>
        <fullName evidence="1">Uncharacterized protein</fullName>
    </submittedName>
</protein>
<reference evidence="1 2" key="1">
    <citation type="submission" date="2022-03" db="EMBL/GenBank/DDBJ databases">
        <authorList>
            <person name="Macdonald S."/>
            <person name="Ahmed S."/>
            <person name="Newling K."/>
        </authorList>
    </citation>
    <scope>NUCLEOTIDE SEQUENCE [LARGE SCALE GENOMIC DNA]</scope>
</reference>
<name>A0ABC8JBS7_ERUVS</name>